<gene>
    <name evidence="2" type="ORF">FD09_GL001265</name>
</gene>
<protein>
    <recommendedName>
        <fullName evidence="1">Schlafen group 3-like DNA/RNA helicase domain-containing protein</fullName>
    </recommendedName>
</protein>
<dbReference type="PATRIC" id="fig|1423792.3.peg.1284"/>
<dbReference type="STRING" id="1423792.FD09_GL001265"/>
<dbReference type="RefSeq" id="WP_057818005.1">
    <property type="nucleotide sequence ID" value="NZ_AZEC01000002.1"/>
</dbReference>
<keyword evidence="3" id="KW-1185">Reference proteome</keyword>
<evidence type="ECO:0000259" key="1">
    <source>
        <dbReference type="Pfam" id="PF09848"/>
    </source>
</evidence>
<dbReference type="Gene3D" id="3.40.50.300">
    <property type="entry name" value="P-loop containing nucleotide triphosphate hydrolases"/>
    <property type="match status" value="1"/>
</dbReference>
<accession>A0A0R1N305</accession>
<dbReference type="Proteomes" id="UP000051330">
    <property type="component" value="Unassembled WGS sequence"/>
</dbReference>
<sequence>MNNQQLSAATFLLTDQDDYSADQERLNRAIMQFIKDHWHHDEHAVFVLTGDAGTGKSAAIARTFSHIQRLARQKSGFLAGSQNNLLVNHQEMLKIYQEVAGADTVLHKKDFAKPTPFINDHAKTGVRNDITFVDEAHLLLTQPDRFNRFDQHNQLTEIIRHSRVVVLVFDPHQVLKLKSYWDWPRLHAVIDHYPHQIFDLSHQFRIKGAQTVADWINAFTAGQILPIPATDHYDFHVYTDGTPLYQHVRMVNQRHGLARMLATADFPFTVFGNKTWYVHAGSLRLPWDKINMTSTPWAQLPKTINEVGSIYTIQGFDLNYAGIVLGPAIGYDPHTQKLQIHLDQYQDTEAFKNRSDIPDLAQAKTQIIRNSLNVLLKRGRLGVGIYATDPNLRQALIEAAQESGRP</sequence>
<name>A0A0R1N305_9LACO</name>
<dbReference type="SUPFAM" id="SSF52540">
    <property type="entry name" value="P-loop containing nucleoside triphosphate hydrolases"/>
    <property type="match status" value="1"/>
</dbReference>
<organism evidence="2 3">
    <name type="scientific">Schleiferilactobacillus perolens DSM 12744</name>
    <dbReference type="NCBI Taxonomy" id="1423792"/>
    <lineage>
        <taxon>Bacteria</taxon>
        <taxon>Bacillati</taxon>
        <taxon>Bacillota</taxon>
        <taxon>Bacilli</taxon>
        <taxon>Lactobacillales</taxon>
        <taxon>Lactobacillaceae</taxon>
        <taxon>Schleiferilactobacillus</taxon>
    </lineage>
</organism>
<feature type="domain" description="Schlafen group 3-like DNA/RNA helicase" evidence="1">
    <location>
        <begin position="44"/>
        <end position="389"/>
    </location>
</feature>
<evidence type="ECO:0000313" key="3">
    <source>
        <dbReference type="Proteomes" id="UP000051330"/>
    </source>
</evidence>
<dbReference type="Pfam" id="PF09848">
    <property type="entry name" value="SLFN-g3_helicase"/>
    <property type="match status" value="1"/>
</dbReference>
<dbReference type="InterPro" id="IPR018647">
    <property type="entry name" value="SLFN_3-like_DNA/RNA_helicase"/>
</dbReference>
<evidence type="ECO:0000313" key="2">
    <source>
        <dbReference type="EMBL" id="KRL14105.1"/>
    </source>
</evidence>
<dbReference type="OrthoDB" id="3193269at2"/>
<proteinExistence type="predicted"/>
<dbReference type="AlphaFoldDB" id="A0A0R1N305"/>
<comment type="caution">
    <text evidence="2">The sequence shown here is derived from an EMBL/GenBank/DDBJ whole genome shotgun (WGS) entry which is preliminary data.</text>
</comment>
<dbReference type="InterPro" id="IPR027417">
    <property type="entry name" value="P-loop_NTPase"/>
</dbReference>
<dbReference type="EMBL" id="AZEC01000002">
    <property type="protein sequence ID" value="KRL14105.1"/>
    <property type="molecule type" value="Genomic_DNA"/>
</dbReference>
<reference evidence="2 3" key="1">
    <citation type="journal article" date="2015" name="Genome Announc.">
        <title>Expanding the biotechnology potential of lactobacilli through comparative genomics of 213 strains and associated genera.</title>
        <authorList>
            <person name="Sun Z."/>
            <person name="Harris H.M."/>
            <person name="McCann A."/>
            <person name="Guo C."/>
            <person name="Argimon S."/>
            <person name="Zhang W."/>
            <person name="Yang X."/>
            <person name="Jeffery I.B."/>
            <person name="Cooney J.C."/>
            <person name="Kagawa T.F."/>
            <person name="Liu W."/>
            <person name="Song Y."/>
            <person name="Salvetti E."/>
            <person name="Wrobel A."/>
            <person name="Rasinkangas P."/>
            <person name="Parkhill J."/>
            <person name="Rea M.C."/>
            <person name="O'Sullivan O."/>
            <person name="Ritari J."/>
            <person name="Douillard F.P."/>
            <person name="Paul Ross R."/>
            <person name="Yang R."/>
            <person name="Briner A.E."/>
            <person name="Felis G.E."/>
            <person name="de Vos W.M."/>
            <person name="Barrangou R."/>
            <person name="Klaenhammer T.R."/>
            <person name="Caufield P.W."/>
            <person name="Cui Y."/>
            <person name="Zhang H."/>
            <person name="O'Toole P.W."/>
        </authorList>
    </citation>
    <scope>NUCLEOTIDE SEQUENCE [LARGE SCALE GENOMIC DNA]</scope>
    <source>
        <strain evidence="2 3">DSM 12744</strain>
    </source>
</reference>